<dbReference type="EMBL" id="BPQQ01000022">
    <property type="protein sequence ID" value="GJE00275.1"/>
    <property type="molecule type" value="Genomic_DNA"/>
</dbReference>
<keyword evidence="1" id="KW-0472">Membrane</keyword>
<sequence>MAAPASPDRTPDAAIAWSVAAVTLATVLLANLVPAAHRGGLPPAQDPTCLEWTDACVVCSRQGEGVACSMPGIACTRGAQECTRR</sequence>
<gene>
    <name evidence="2" type="ORF">GMJLKIPL_2196</name>
</gene>
<reference evidence="2" key="2">
    <citation type="submission" date="2021-08" db="EMBL/GenBank/DDBJ databases">
        <authorList>
            <person name="Tani A."/>
            <person name="Ola A."/>
            <person name="Ogura Y."/>
            <person name="Katsura K."/>
            <person name="Hayashi T."/>
        </authorList>
    </citation>
    <scope>NUCLEOTIDE SEQUENCE</scope>
    <source>
        <strain evidence="2">DSM 17168</strain>
    </source>
</reference>
<evidence type="ECO:0000256" key="1">
    <source>
        <dbReference type="SAM" id="Phobius"/>
    </source>
</evidence>
<evidence type="ECO:0000313" key="3">
    <source>
        <dbReference type="Proteomes" id="UP001055153"/>
    </source>
</evidence>
<organism evidence="2 3">
    <name type="scientific">Methylobacterium isbiliense</name>
    <dbReference type="NCBI Taxonomy" id="315478"/>
    <lineage>
        <taxon>Bacteria</taxon>
        <taxon>Pseudomonadati</taxon>
        <taxon>Pseudomonadota</taxon>
        <taxon>Alphaproteobacteria</taxon>
        <taxon>Hyphomicrobiales</taxon>
        <taxon>Methylobacteriaceae</taxon>
        <taxon>Methylobacterium</taxon>
    </lineage>
</organism>
<protein>
    <submittedName>
        <fullName evidence="2">Uncharacterized protein</fullName>
    </submittedName>
</protein>
<dbReference type="RefSeq" id="WP_238235149.1">
    <property type="nucleotide sequence ID" value="NZ_BPQQ01000022.1"/>
</dbReference>
<feature type="transmembrane region" description="Helical" evidence="1">
    <location>
        <begin position="14"/>
        <end position="33"/>
    </location>
</feature>
<dbReference type="Proteomes" id="UP001055153">
    <property type="component" value="Unassembled WGS sequence"/>
</dbReference>
<accession>A0ABQ4SEP3</accession>
<keyword evidence="1" id="KW-1133">Transmembrane helix</keyword>
<comment type="caution">
    <text evidence="2">The sequence shown here is derived from an EMBL/GenBank/DDBJ whole genome shotgun (WGS) entry which is preliminary data.</text>
</comment>
<reference evidence="2" key="1">
    <citation type="journal article" date="2021" name="Front. Microbiol.">
        <title>Comprehensive Comparative Genomics and Phenotyping of Methylobacterium Species.</title>
        <authorList>
            <person name="Alessa O."/>
            <person name="Ogura Y."/>
            <person name="Fujitani Y."/>
            <person name="Takami H."/>
            <person name="Hayashi T."/>
            <person name="Sahin N."/>
            <person name="Tani A."/>
        </authorList>
    </citation>
    <scope>NUCLEOTIDE SEQUENCE</scope>
    <source>
        <strain evidence="2">DSM 17168</strain>
    </source>
</reference>
<keyword evidence="3" id="KW-1185">Reference proteome</keyword>
<evidence type="ECO:0000313" key="2">
    <source>
        <dbReference type="EMBL" id="GJE00275.1"/>
    </source>
</evidence>
<proteinExistence type="predicted"/>
<keyword evidence="1" id="KW-0812">Transmembrane</keyword>
<name>A0ABQ4SEP3_9HYPH</name>